<evidence type="ECO:0000256" key="3">
    <source>
        <dbReference type="ARBA" id="ARBA00022578"/>
    </source>
</evidence>
<dbReference type="EMBL" id="AP024819">
    <property type="protein sequence ID" value="BCZ19024.1"/>
    <property type="molecule type" value="Genomic_DNA"/>
</dbReference>
<evidence type="ECO:0000256" key="4">
    <source>
        <dbReference type="ARBA" id="ARBA00022723"/>
    </source>
</evidence>
<dbReference type="InterPro" id="IPR010095">
    <property type="entry name" value="Cas12f1-like_TNB"/>
</dbReference>
<keyword evidence="7" id="KW-0233">DNA recombination</keyword>
<feature type="domain" description="Probable transposase IS891/IS1136/IS1341" evidence="8">
    <location>
        <begin position="164"/>
        <end position="279"/>
    </location>
</feature>
<dbReference type="PANTHER" id="PTHR30405">
    <property type="entry name" value="TRANSPOSASE"/>
    <property type="match status" value="1"/>
</dbReference>
<evidence type="ECO:0000259" key="8">
    <source>
        <dbReference type="Pfam" id="PF01385"/>
    </source>
</evidence>
<feature type="domain" description="Transposase putative helix-turn-helix" evidence="10">
    <location>
        <begin position="1"/>
        <end position="45"/>
    </location>
</feature>
<dbReference type="Pfam" id="PF01385">
    <property type="entry name" value="OrfB_IS605"/>
    <property type="match status" value="1"/>
</dbReference>
<dbReference type="Proteomes" id="UP000826146">
    <property type="component" value="Chromosome"/>
</dbReference>
<dbReference type="InterPro" id="IPR051399">
    <property type="entry name" value="RNA-guided_DNA_endo/Transpos"/>
</dbReference>
<proteinExistence type="inferred from homology"/>
<keyword evidence="12" id="KW-1185">Reference proteome</keyword>
<evidence type="ECO:0000256" key="2">
    <source>
        <dbReference type="ARBA" id="ARBA00011044"/>
    </source>
</evidence>
<evidence type="ECO:0000259" key="9">
    <source>
        <dbReference type="Pfam" id="PF07282"/>
    </source>
</evidence>
<organism evidence="11 12">
    <name type="scientific">Helicobacter gastrofelis</name>
    <dbReference type="NCBI Taxonomy" id="2849642"/>
    <lineage>
        <taxon>Bacteria</taxon>
        <taxon>Pseudomonadati</taxon>
        <taxon>Campylobacterota</taxon>
        <taxon>Epsilonproteobacteria</taxon>
        <taxon>Campylobacterales</taxon>
        <taxon>Helicobacteraceae</taxon>
        <taxon>Helicobacter</taxon>
    </lineage>
</organism>
<dbReference type="NCBIfam" id="TIGR01766">
    <property type="entry name" value="IS200/IS605 family accessory protein TnpB-like domain"/>
    <property type="match status" value="1"/>
</dbReference>
<reference evidence="11 12" key="1">
    <citation type="submission" date="2021-07" db="EMBL/GenBank/DDBJ databases">
        <title>Novel Helicobacter sp. Isolated from a cat.</title>
        <authorList>
            <person name="Rimbara E."/>
            <person name="Suzuki M."/>
        </authorList>
    </citation>
    <scope>NUCLEOTIDE SEQUENCE [LARGE SCALE GENOMIC DNA]</scope>
    <source>
        <strain evidence="12">NHP19-012</strain>
    </source>
</reference>
<evidence type="ECO:0000256" key="5">
    <source>
        <dbReference type="ARBA" id="ARBA00022833"/>
    </source>
</evidence>
<comment type="similarity">
    <text evidence="1">In the C-terminal section; belongs to the transposase 35 family.</text>
</comment>
<keyword evidence="6" id="KW-0238">DNA-binding</keyword>
<keyword evidence="4" id="KW-0479">Metal-binding</keyword>
<evidence type="ECO:0000256" key="6">
    <source>
        <dbReference type="ARBA" id="ARBA00023125"/>
    </source>
</evidence>
<gene>
    <name evidence="11" type="primary">tnpB_1</name>
    <name evidence="11" type="ORF">NHP190012_06660</name>
</gene>
<evidence type="ECO:0000256" key="7">
    <source>
        <dbReference type="ARBA" id="ARBA00023172"/>
    </source>
</evidence>
<dbReference type="InterPro" id="IPR001959">
    <property type="entry name" value="Transposase"/>
</dbReference>
<dbReference type="PANTHER" id="PTHR30405:SF25">
    <property type="entry name" value="RNA-GUIDED DNA ENDONUCLEASE INSQ-RELATED"/>
    <property type="match status" value="1"/>
</dbReference>
<evidence type="ECO:0000313" key="11">
    <source>
        <dbReference type="EMBL" id="BCZ19024.1"/>
    </source>
</evidence>
<dbReference type="Pfam" id="PF12323">
    <property type="entry name" value="HTH_OrfB_IS605"/>
    <property type="match status" value="1"/>
</dbReference>
<name>A0ABM7SHH9_9HELI</name>
<feature type="domain" description="Cas12f1-like TNB" evidence="9">
    <location>
        <begin position="291"/>
        <end position="330"/>
    </location>
</feature>
<sequence>MLKAIKFRIYPSVEQKTLIHKHFGCARVIYNYFLAYRQKQYALGIKENYFSMQKVLTTLKKQESYAYLSECNSQSLQMALRQLTTAFDRFFSKLADYPRFKSKKYAKQSFCVPQHLEMDLGNNQVKLPKFKEAIKAKFHRHLPTNSIVKQGFISCVADKYYLSVSYEDNKPEPKPTTIRKAVGLDMGLESLVIASNGVFYPYKKFFQNLQTKLTKAQRRLSKNSKVLVIEKSKAKKVAQIHASISNSREDYLHKISNEITNQYDLLAVETLKVRNLVKNHKLAKSIANASWSRLISLLEYKAGWKGKTLIKIDQYFPSSQICSTCGSNTVKSHSILEILSALVVKHTITETSMLASTLETMLWEC</sequence>
<dbReference type="Pfam" id="PF07282">
    <property type="entry name" value="Cas12f1-like_TNB"/>
    <property type="match status" value="1"/>
</dbReference>
<evidence type="ECO:0000313" key="12">
    <source>
        <dbReference type="Proteomes" id="UP000826146"/>
    </source>
</evidence>
<evidence type="ECO:0000256" key="1">
    <source>
        <dbReference type="ARBA" id="ARBA00008761"/>
    </source>
</evidence>
<keyword evidence="3" id="KW-0815">Transposition</keyword>
<keyword evidence="5" id="KW-0862">Zinc</keyword>
<comment type="similarity">
    <text evidence="2">In the N-terminal section; belongs to the transposase 2 family.</text>
</comment>
<dbReference type="NCBIfam" id="NF040570">
    <property type="entry name" value="guided_TnpB"/>
    <property type="match status" value="1"/>
</dbReference>
<evidence type="ECO:0000259" key="10">
    <source>
        <dbReference type="Pfam" id="PF12323"/>
    </source>
</evidence>
<protein>
    <submittedName>
        <fullName evidence="11">IS605 transposase TnpB</fullName>
    </submittedName>
</protein>
<accession>A0ABM7SHH9</accession>
<dbReference type="InterPro" id="IPR021027">
    <property type="entry name" value="Transposase_put_HTH"/>
</dbReference>